<gene>
    <name evidence="1" type="ORF">PFISCL1PPCAC_1663</name>
</gene>
<evidence type="ECO:0000313" key="2">
    <source>
        <dbReference type="Proteomes" id="UP001432322"/>
    </source>
</evidence>
<proteinExistence type="predicted"/>
<accession>A0AAV5UT68</accession>
<feature type="non-terminal residue" evidence="1">
    <location>
        <position position="77"/>
    </location>
</feature>
<sequence>ITRSGTNVFCRYDECDISTVFTKDCDENQECAQFVKVGAAYQCPDQYESWKSYDLESWEEIGTENSGKFMCCQGRIV</sequence>
<feature type="non-terminal residue" evidence="1">
    <location>
        <position position="1"/>
    </location>
</feature>
<protein>
    <submittedName>
        <fullName evidence="1">Uncharacterized protein</fullName>
    </submittedName>
</protein>
<dbReference type="EMBL" id="BTSY01000001">
    <property type="protein sequence ID" value="GMT10366.1"/>
    <property type="molecule type" value="Genomic_DNA"/>
</dbReference>
<evidence type="ECO:0000313" key="1">
    <source>
        <dbReference type="EMBL" id="GMT10366.1"/>
    </source>
</evidence>
<keyword evidence="2" id="KW-1185">Reference proteome</keyword>
<reference evidence="1" key="1">
    <citation type="submission" date="2023-10" db="EMBL/GenBank/DDBJ databases">
        <title>Genome assembly of Pristionchus species.</title>
        <authorList>
            <person name="Yoshida K."/>
            <person name="Sommer R.J."/>
        </authorList>
    </citation>
    <scope>NUCLEOTIDE SEQUENCE</scope>
    <source>
        <strain evidence="1">RS5133</strain>
    </source>
</reference>
<dbReference type="AlphaFoldDB" id="A0AAV5UT68"/>
<comment type="caution">
    <text evidence="1">The sequence shown here is derived from an EMBL/GenBank/DDBJ whole genome shotgun (WGS) entry which is preliminary data.</text>
</comment>
<name>A0AAV5UT68_9BILA</name>
<dbReference type="Proteomes" id="UP001432322">
    <property type="component" value="Unassembled WGS sequence"/>
</dbReference>
<organism evidence="1 2">
    <name type="scientific">Pristionchus fissidentatus</name>
    <dbReference type="NCBI Taxonomy" id="1538716"/>
    <lineage>
        <taxon>Eukaryota</taxon>
        <taxon>Metazoa</taxon>
        <taxon>Ecdysozoa</taxon>
        <taxon>Nematoda</taxon>
        <taxon>Chromadorea</taxon>
        <taxon>Rhabditida</taxon>
        <taxon>Rhabditina</taxon>
        <taxon>Diplogasteromorpha</taxon>
        <taxon>Diplogasteroidea</taxon>
        <taxon>Neodiplogasteridae</taxon>
        <taxon>Pristionchus</taxon>
    </lineage>
</organism>